<organism evidence="1 2">
    <name type="scientific">Massilia eburnea</name>
    <dbReference type="NCBI Taxonomy" id="1776165"/>
    <lineage>
        <taxon>Bacteria</taxon>
        <taxon>Pseudomonadati</taxon>
        <taxon>Pseudomonadota</taxon>
        <taxon>Betaproteobacteria</taxon>
        <taxon>Burkholderiales</taxon>
        <taxon>Oxalobacteraceae</taxon>
        <taxon>Telluria group</taxon>
        <taxon>Massilia</taxon>
    </lineage>
</organism>
<dbReference type="Proteomes" id="UP000472320">
    <property type="component" value="Unassembled WGS sequence"/>
</dbReference>
<comment type="caution">
    <text evidence="1">The sequence shown here is derived from an EMBL/GenBank/DDBJ whole genome shotgun (WGS) entry which is preliminary data.</text>
</comment>
<keyword evidence="2" id="KW-1185">Reference proteome</keyword>
<dbReference type="OrthoDB" id="6699594at2"/>
<gene>
    <name evidence="1" type="ORF">GM658_12650</name>
</gene>
<dbReference type="EMBL" id="WNKX01000008">
    <property type="protein sequence ID" value="MTW11447.1"/>
    <property type="molecule type" value="Genomic_DNA"/>
</dbReference>
<proteinExistence type="predicted"/>
<evidence type="ECO:0000313" key="1">
    <source>
        <dbReference type="EMBL" id="MTW11447.1"/>
    </source>
</evidence>
<name>A0A6L6QHR7_9BURK</name>
<sequence length="58" mass="6833">MKQSEFVRWLLERGVRIENAKKHLKLYANGEQTILPRHPAKELKQPLVDGVKKKLKLK</sequence>
<dbReference type="SUPFAM" id="SSF54786">
    <property type="entry name" value="YcfA/nrd intein domain"/>
    <property type="match status" value="1"/>
</dbReference>
<dbReference type="AlphaFoldDB" id="A0A6L6QHR7"/>
<protein>
    <submittedName>
        <fullName evidence="1">mRNA interferase</fullName>
    </submittedName>
</protein>
<evidence type="ECO:0000313" key="2">
    <source>
        <dbReference type="Proteomes" id="UP000472320"/>
    </source>
</evidence>
<reference evidence="1 2" key="1">
    <citation type="submission" date="2019-11" db="EMBL/GenBank/DDBJ databases">
        <title>Type strains purchased from KCTC, JCM and DSMZ.</title>
        <authorList>
            <person name="Lu H."/>
        </authorList>
    </citation>
    <scope>NUCLEOTIDE SEQUENCE [LARGE SCALE GENOMIC DNA]</scope>
    <source>
        <strain evidence="1 2">JCM 31587</strain>
    </source>
</reference>
<accession>A0A6L6QHR7</accession>
<dbReference type="RefSeq" id="WP_155454406.1">
    <property type="nucleotide sequence ID" value="NZ_WNKX01000008.1"/>
</dbReference>